<dbReference type="AlphaFoldDB" id="A0A0U1P5T2"/>
<evidence type="ECO:0000313" key="2">
    <source>
        <dbReference type="Proteomes" id="UP000030675"/>
    </source>
</evidence>
<evidence type="ECO:0000313" key="1">
    <source>
        <dbReference type="EMBL" id="GAD29815.1"/>
    </source>
</evidence>
<dbReference type="EMBL" id="DF196819">
    <property type="protein sequence ID" value="GAD29815.1"/>
    <property type="molecule type" value="Genomic_DNA"/>
</dbReference>
<proteinExistence type="predicted"/>
<organism evidence="1 2">
    <name type="scientific">Photobacterium leiognathi lrivu.4.1</name>
    <dbReference type="NCBI Taxonomy" id="1248232"/>
    <lineage>
        <taxon>Bacteria</taxon>
        <taxon>Pseudomonadati</taxon>
        <taxon>Pseudomonadota</taxon>
        <taxon>Gammaproteobacteria</taxon>
        <taxon>Vibrionales</taxon>
        <taxon>Vibrionaceae</taxon>
        <taxon>Photobacterium</taxon>
    </lineage>
</organism>
<protein>
    <submittedName>
        <fullName evidence="1">Uncharacterized protein</fullName>
    </submittedName>
</protein>
<dbReference type="RefSeq" id="WP_023932334.1">
    <property type="nucleotide sequence ID" value="NZ_DF196819.1"/>
</dbReference>
<dbReference type="HOGENOM" id="CLU_2024549_0_0_6"/>
<accession>A0A0U1P5T2</accession>
<name>A0A0U1P5T2_PHOLE</name>
<dbReference type="Proteomes" id="UP000030675">
    <property type="component" value="Unassembled WGS sequence"/>
</dbReference>
<sequence length="122" mass="13895">MPTEQNIKSHSSYMVAQIRARVPHATITEARELYEQVKFEDFEYGSEYYKKCGEVLANKHADQLTDSITDINEKMKVVEGLNTACIQNNYSAAFTHISVCSASSEHKLAMFQILETLCLMHE</sequence>
<reference evidence="2" key="1">
    <citation type="submission" date="2012-12" db="EMBL/GenBank/DDBJ databases">
        <title>Genome Sequence of Photobacterium leiognathi lrivu.4.1.</title>
        <authorList>
            <person name="Urbanczyk H."/>
            <person name="Ogura Y."/>
            <person name="Hayashi T."/>
            <person name="Dunlap P.V."/>
        </authorList>
    </citation>
    <scope>NUCLEOTIDE SEQUENCE [LARGE SCALE GENOMIC DNA]</scope>
    <source>
        <strain evidence="2">lrivu.4.1</strain>
    </source>
</reference>
<gene>
    <name evidence="1" type="ORF">PLEI_1468</name>
</gene>